<gene>
    <name evidence="3" type="primary">C2-hpah</name>
    <name evidence="3" type="ORF">NHU_03033</name>
</gene>
<evidence type="ECO:0000313" key="4">
    <source>
        <dbReference type="Proteomes" id="UP000064912"/>
    </source>
</evidence>
<dbReference type="InterPro" id="IPR050741">
    <property type="entry name" value="Acyl-CoA_dehydrogenase"/>
</dbReference>
<protein>
    <submittedName>
        <fullName evidence="3">p-hydroxyphenylacetate hydroxylase C2:oxygenasecomponent</fullName>
    </submittedName>
</protein>
<dbReference type="InterPro" id="IPR013107">
    <property type="entry name" value="Acyl-CoA_DH_C"/>
</dbReference>
<dbReference type="GO" id="GO:0003995">
    <property type="term" value="F:acyl-CoA dehydrogenase activity"/>
    <property type="evidence" value="ECO:0007669"/>
    <property type="project" value="TreeGrafter"/>
</dbReference>
<feature type="domain" description="Acyl-CoA dehydrogenase C-terminal" evidence="2">
    <location>
        <begin position="237"/>
        <end position="368"/>
    </location>
</feature>
<dbReference type="Gene3D" id="1.10.540.10">
    <property type="entry name" value="Acyl-CoA dehydrogenase/oxidase, N-terminal domain"/>
    <property type="match status" value="1"/>
</dbReference>
<dbReference type="InterPro" id="IPR036250">
    <property type="entry name" value="AcylCo_DH-like_C"/>
</dbReference>
<name>A0A0D6B500_RHOSU</name>
<dbReference type="PANTHER" id="PTHR48083:SF19">
    <property type="entry name" value="FLAVIN-DEPENDENT MONOOXYGENASE, OXYGENASE SUBUNIT HSAA"/>
    <property type="match status" value="1"/>
</dbReference>
<dbReference type="NCBIfam" id="NF045920">
    <property type="entry name" value="HphnlacHdxOX"/>
    <property type="match status" value="1"/>
</dbReference>
<dbReference type="SUPFAM" id="SSF56645">
    <property type="entry name" value="Acyl-CoA dehydrogenase NM domain-like"/>
    <property type="match status" value="1"/>
</dbReference>
<dbReference type="Gene3D" id="1.20.140.10">
    <property type="entry name" value="Butyryl-CoA Dehydrogenase, subunit A, domain 3"/>
    <property type="match status" value="1"/>
</dbReference>
<dbReference type="Gene3D" id="2.40.110.10">
    <property type="entry name" value="Butyryl-CoA Dehydrogenase, subunit A, domain 2"/>
    <property type="match status" value="1"/>
</dbReference>
<proteinExistence type="predicted"/>
<accession>A0A0D6B500</accession>
<dbReference type="EMBL" id="AP014800">
    <property type="protein sequence ID" value="BAQ70177.1"/>
    <property type="molecule type" value="Genomic_DNA"/>
</dbReference>
<evidence type="ECO:0000256" key="1">
    <source>
        <dbReference type="ARBA" id="ARBA00023002"/>
    </source>
</evidence>
<dbReference type="PANTHER" id="PTHR48083">
    <property type="entry name" value="MEDIUM-CHAIN SPECIFIC ACYL-COA DEHYDROGENASE, MITOCHONDRIAL-RELATED"/>
    <property type="match status" value="1"/>
</dbReference>
<dbReference type="PATRIC" id="fig|35806.4.peg.3118"/>
<dbReference type="InterPro" id="IPR037069">
    <property type="entry name" value="AcylCoA_DH/ox_N_sf"/>
</dbReference>
<dbReference type="GO" id="GO:0033539">
    <property type="term" value="P:fatty acid beta-oxidation using acyl-CoA dehydrogenase"/>
    <property type="evidence" value="ECO:0007669"/>
    <property type="project" value="TreeGrafter"/>
</dbReference>
<dbReference type="Proteomes" id="UP000064912">
    <property type="component" value="Chromosome"/>
</dbReference>
<dbReference type="InterPro" id="IPR046373">
    <property type="entry name" value="Acyl-CoA_Oxase/DH_mid-dom_sf"/>
</dbReference>
<dbReference type="GO" id="GO:0005737">
    <property type="term" value="C:cytoplasm"/>
    <property type="evidence" value="ECO:0007669"/>
    <property type="project" value="TreeGrafter"/>
</dbReference>
<reference evidence="3 4" key="1">
    <citation type="submission" date="2015-02" db="EMBL/GenBank/DDBJ databases">
        <title>Genome sequene of Rhodovulum sulfidophilum DSM 2351.</title>
        <authorList>
            <person name="Nagao N."/>
        </authorList>
    </citation>
    <scope>NUCLEOTIDE SEQUENCE [LARGE SCALE GENOMIC DNA]</scope>
    <source>
        <strain evidence="3 4">DSM 2351</strain>
    </source>
</reference>
<dbReference type="SUPFAM" id="SSF47203">
    <property type="entry name" value="Acyl-CoA dehydrogenase C-terminal domain-like"/>
    <property type="match status" value="1"/>
</dbReference>
<keyword evidence="1" id="KW-0560">Oxidoreductase</keyword>
<dbReference type="PIRSF" id="PIRSF016578">
    <property type="entry name" value="HsaA"/>
    <property type="match status" value="1"/>
</dbReference>
<organism evidence="3 4">
    <name type="scientific">Rhodovulum sulfidophilum</name>
    <name type="common">Rhodobacter sulfidophilus</name>
    <dbReference type="NCBI Taxonomy" id="35806"/>
    <lineage>
        <taxon>Bacteria</taxon>
        <taxon>Pseudomonadati</taxon>
        <taxon>Pseudomonadota</taxon>
        <taxon>Alphaproteobacteria</taxon>
        <taxon>Rhodobacterales</taxon>
        <taxon>Paracoccaceae</taxon>
        <taxon>Rhodovulum</taxon>
    </lineage>
</organism>
<dbReference type="AlphaFoldDB" id="A0A0D6B500"/>
<dbReference type="GO" id="GO:0016712">
    <property type="term" value="F:oxidoreductase activity, acting on paired donors, with incorporation or reduction of molecular oxygen, reduced flavin or flavoprotein as one donor, and incorporation of one atom of oxygen"/>
    <property type="evidence" value="ECO:0007669"/>
    <property type="project" value="TreeGrafter"/>
</dbReference>
<dbReference type="KEGG" id="rsu:NHU_03033"/>
<evidence type="ECO:0000259" key="2">
    <source>
        <dbReference type="Pfam" id="PF08028"/>
    </source>
</evidence>
<dbReference type="Pfam" id="PF08028">
    <property type="entry name" value="Acyl-CoA_dh_2"/>
    <property type="match status" value="1"/>
</dbReference>
<dbReference type="GO" id="GO:0050660">
    <property type="term" value="F:flavin adenine dinucleotide binding"/>
    <property type="evidence" value="ECO:0007669"/>
    <property type="project" value="InterPro"/>
</dbReference>
<sequence>MFDDTAPMIDRVRAILPQIKANAAKAEADRMVPAENIDLLKGTGLHRAFQPKAYGGLEMPVPDFENCIALIATACGSTAWAMSLLAEHAHQIALYSKELQDEIWGEDPDTLSSSSIAPYGQAVEVEGGVRFSGEFGWSSGCDHATWAILGFLRDDAEMGKVYSFAIVPRADYEIKDNWFTAGMRGTGSKTLVVKDAFVPNHRIESVPALMTLTSAGGALYPDSQIYQVPFIYVFASCFSAVSLGIAERMIELYTERTKGRVRAYTGAKVGQSIPACMRLAESTHQVAAGRAFLEKTWAEMRDHAERHEYPTPTQMAFWRTNQAYAVKMFVAAVDRLFEASGGSAWFDDAEAQCLFRNSHMTAAHAYTDYDICAQILGRALMGLEPDPSLF</sequence>
<dbReference type="CDD" id="cd01159">
    <property type="entry name" value="NcnH"/>
    <property type="match status" value="1"/>
</dbReference>
<evidence type="ECO:0000313" key="3">
    <source>
        <dbReference type="EMBL" id="BAQ70177.1"/>
    </source>
</evidence>
<dbReference type="InterPro" id="IPR009100">
    <property type="entry name" value="AcylCoA_DH/oxidase_NM_dom_sf"/>
</dbReference>